<dbReference type="NCBIfam" id="TIGR04123">
    <property type="entry name" value="P_estr_lig_assc"/>
    <property type="match status" value="1"/>
</dbReference>
<dbReference type="InterPro" id="IPR024173">
    <property type="entry name" value="Pesterase_MJ0037-like"/>
</dbReference>
<reference evidence="1 2" key="1">
    <citation type="submission" date="2018-03" db="EMBL/GenBank/DDBJ databases">
        <title>Mesoflavibacter sp. HG37 and Mesoflavibacter sp. HG96 sp.nov., two marine bacteria isolated from seawater of Western Pacific Ocean.</title>
        <authorList>
            <person name="Cheng H."/>
            <person name="Wu Y.-H."/>
            <person name="Guo L.-L."/>
            <person name="Xu X.-W."/>
        </authorList>
    </citation>
    <scope>NUCLEOTIDE SEQUENCE [LARGE SCALE GENOMIC DNA]</scope>
    <source>
        <strain evidence="1 2">KCTC 42117</strain>
    </source>
</reference>
<sequence length="217" mass="25038">MKQLATISLKFTNQNLVFTNQRALFWETQNALVLSDLHIGKSATFRKNGIPISQSILIEDLQRLKALIDHFKAEKLIIVGDLFHAEFNTDIDYFKDWLLQFDNLKLQLIIGNHDRLSATLYEDLNIEIFKPSLKLNPFTFVHDLNECKDDAFYISGHIHPGYVLKGKGKQFIKLPCYQVFDNHIVLPAFSKFTGLNTNKTDKKCTNIVFTEDAIFKI</sequence>
<dbReference type="InterPro" id="IPR026336">
    <property type="entry name" value="PdeM-like"/>
</dbReference>
<dbReference type="Proteomes" id="UP000238430">
    <property type="component" value="Unassembled WGS sequence"/>
</dbReference>
<dbReference type="PANTHER" id="PTHR39323:SF1">
    <property type="entry name" value="BLR1149 PROTEIN"/>
    <property type="match status" value="1"/>
</dbReference>
<evidence type="ECO:0000313" key="1">
    <source>
        <dbReference type="EMBL" id="PSG91911.1"/>
    </source>
</evidence>
<proteinExistence type="predicted"/>
<dbReference type="PANTHER" id="PTHR39323">
    <property type="entry name" value="BLR1149 PROTEIN"/>
    <property type="match status" value="1"/>
</dbReference>
<dbReference type="PIRSF" id="PIRSF000887">
    <property type="entry name" value="Pesterase_MJ0037"/>
    <property type="match status" value="1"/>
</dbReference>
<protein>
    <submittedName>
        <fullName evidence="1">Phosphoesterase</fullName>
    </submittedName>
</protein>
<accession>A0A2T1NGA9</accession>
<dbReference type="EMBL" id="PXOT01000020">
    <property type="protein sequence ID" value="PSG91911.1"/>
    <property type="molecule type" value="Genomic_DNA"/>
</dbReference>
<dbReference type="SUPFAM" id="SSF56300">
    <property type="entry name" value="Metallo-dependent phosphatases"/>
    <property type="match status" value="1"/>
</dbReference>
<evidence type="ECO:0000313" key="2">
    <source>
        <dbReference type="Proteomes" id="UP000238430"/>
    </source>
</evidence>
<dbReference type="Gene3D" id="3.60.21.10">
    <property type="match status" value="1"/>
</dbReference>
<dbReference type="RefSeq" id="WP_106677597.1">
    <property type="nucleotide sequence ID" value="NZ_JACHWV010000001.1"/>
</dbReference>
<dbReference type="InterPro" id="IPR029052">
    <property type="entry name" value="Metallo-depent_PP-like"/>
</dbReference>
<comment type="caution">
    <text evidence="1">The sequence shown here is derived from an EMBL/GenBank/DDBJ whole genome shotgun (WGS) entry which is preliminary data.</text>
</comment>
<gene>
    <name evidence="1" type="ORF">C7H61_04880</name>
</gene>
<organism evidence="1 2">
    <name type="scientific">Mesoflavibacter zeaxanthinifaciens subsp. sabulilitoris</name>
    <dbReference type="NCBI Taxonomy" id="1520893"/>
    <lineage>
        <taxon>Bacteria</taxon>
        <taxon>Pseudomonadati</taxon>
        <taxon>Bacteroidota</taxon>
        <taxon>Flavobacteriia</taxon>
        <taxon>Flavobacteriales</taxon>
        <taxon>Flavobacteriaceae</taxon>
        <taxon>Mesoflavibacter</taxon>
    </lineage>
</organism>
<name>A0A2T1NGA9_9FLAO</name>
<keyword evidence="2" id="KW-1185">Reference proteome</keyword>
<dbReference type="AlphaFoldDB" id="A0A2T1NGA9"/>
<dbReference type="OrthoDB" id="9795838at2"/>